<keyword evidence="2" id="KW-0732">Signal</keyword>
<dbReference type="AlphaFoldDB" id="A0A1I4P1D6"/>
<keyword evidence="1" id="KW-1133">Transmembrane helix</keyword>
<evidence type="ECO:0000313" key="4">
    <source>
        <dbReference type="Proteomes" id="UP000198519"/>
    </source>
</evidence>
<accession>A0A1I4P1D6</accession>
<organism evidence="3 4">
    <name type="scientific">Marinobacter zhejiangensis</name>
    <dbReference type="NCBI Taxonomy" id="488535"/>
    <lineage>
        <taxon>Bacteria</taxon>
        <taxon>Pseudomonadati</taxon>
        <taxon>Pseudomonadota</taxon>
        <taxon>Gammaproteobacteria</taxon>
        <taxon>Pseudomonadales</taxon>
        <taxon>Marinobacteraceae</taxon>
        <taxon>Marinobacter</taxon>
    </lineage>
</organism>
<reference evidence="4" key="1">
    <citation type="submission" date="2016-10" db="EMBL/GenBank/DDBJ databases">
        <authorList>
            <person name="Varghese N."/>
            <person name="Submissions S."/>
        </authorList>
    </citation>
    <scope>NUCLEOTIDE SEQUENCE [LARGE SCALE GENOMIC DNA]</scope>
    <source>
        <strain evidence="4">CGMCC 1.7061</strain>
    </source>
</reference>
<dbReference type="EMBL" id="FOUE01000002">
    <property type="protein sequence ID" value="SFM21568.1"/>
    <property type="molecule type" value="Genomic_DNA"/>
</dbReference>
<feature type="transmembrane region" description="Helical" evidence="1">
    <location>
        <begin position="239"/>
        <end position="257"/>
    </location>
</feature>
<protein>
    <submittedName>
        <fullName evidence="3">HupE / UreJ protein</fullName>
    </submittedName>
</protein>
<sequence>MRVWLRCSLLLLLGLVVASPGQADVFRPAFLQLSELDDNRYDVVWRVPARGDRRLGVYVEFPGDTEAVSQPRTTMVGNTHIEQWQIRRTGGLEGKTIRINGLVGGITDVVARVVRLDGSTQVERLLPESPSFRVKPPQAGWQVALTYLGLGFEHILMGIDHLLFVLALLMIVKGSRRIVATVTAFTVAHSITLVAATLGWIYAPGPPVEAIIALSIVFVSAEVVQSLRGRSGLTERAPWVVAFSFGLLHGFGFAGALTEMGLPEKAVPLALLMFNVGVELGQLAFVLAVFTLVWVWRSLKFSWSGWVRYLPPYTIGSLAAFWTLERVIIGFVS</sequence>
<gene>
    <name evidence="3" type="ORF">SAMN04487963_1754</name>
</gene>
<feature type="transmembrane region" description="Helical" evidence="1">
    <location>
        <begin position="179"/>
        <end position="202"/>
    </location>
</feature>
<dbReference type="STRING" id="488535.SAMN04487963_1754"/>
<dbReference type="OrthoDB" id="9808870at2"/>
<proteinExistence type="predicted"/>
<feature type="transmembrane region" description="Helical" evidence="1">
    <location>
        <begin position="208"/>
        <end position="227"/>
    </location>
</feature>
<feature type="chain" id="PRO_5011436136" evidence="2">
    <location>
        <begin position="24"/>
        <end position="333"/>
    </location>
</feature>
<dbReference type="RefSeq" id="WP_092021635.1">
    <property type="nucleotide sequence ID" value="NZ_FOUE01000002.1"/>
</dbReference>
<evidence type="ECO:0000256" key="1">
    <source>
        <dbReference type="SAM" id="Phobius"/>
    </source>
</evidence>
<feature type="signal peptide" evidence="2">
    <location>
        <begin position="1"/>
        <end position="23"/>
    </location>
</feature>
<dbReference type="InterPro" id="IPR032809">
    <property type="entry name" value="Put_HupE_UreJ"/>
</dbReference>
<feature type="transmembrane region" description="Helical" evidence="1">
    <location>
        <begin position="269"/>
        <end position="296"/>
    </location>
</feature>
<evidence type="ECO:0000313" key="3">
    <source>
        <dbReference type="EMBL" id="SFM21568.1"/>
    </source>
</evidence>
<name>A0A1I4P1D6_9GAMM</name>
<evidence type="ECO:0000256" key="2">
    <source>
        <dbReference type="SAM" id="SignalP"/>
    </source>
</evidence>
<keyword evidence="4" id="KW-1185">Reference proteome</keyword>
<keyword evidence="1" id="KW-0812">Transmembrane</keyword>
<dbReference type="Proteomes" id="UP000198519">
    <property type="component" value="Unassembled WGS sequence"/>
</dbReference>
<keyword evidence="1" id="KW-0472">Membrane</keyword>
<dbReference type="Pfam" id="PF13795">
    <property type="entry name" value="HupE_UreJ_2"/>
    <property type="match status" value="1"/>
</dbReference>
<feature type="transmembrane region" description="Helical" evidence="1">
    <location>
        <begin position="155"/>
        <end position="172"/>
    </location>
</feature>